<dbReference type="Proteomes" id="UP000076661">
    <property type="component" value="Unassembled WGS sequence"/>
</dbReference>
<evidence type="ECO:0000313" key="1">
    <source>
        <dbReference type="EMBL" id="KZN63904.1"/>
    </source>
</evidence>
<reference evidence="1 2" key="1">
    <citation type="submission" date="2013-07" db="EMBL/GenBank/DDBJ databases">
        <title>Comparative Genomic and Metabolomic Analysis of Twelve Strains of Pseudoalteromonas luteoviolacea.</title>
        <authorList>
            <person name="Vynne N.G."/>
            <person name="Mansson M."/>
            <person name="Gram L."/>
        </authorList>
    </citation>
    <scope>NUCLEOTIDE SEQUENCE [LARGE SCALE GENOMIC DNA]</scope>
    <source>
        <strain evidence="1 2">S4060-1</strain>
    </source>
</reference>
<evidence type="ECO:0000313" key="2">
    <source>
        <dbReference type="Proteomes" id="UP000076661"/>
    </source>
</evidence>
<accession>A0A162BLL4</accession>
<dbReference type="PATRIC" id="fig|1365257.3.peg.3505"/>
<dbReference type="EMBL" id="AUXX01000031">
    <property type="protein sequence ID" value="KZN63904.1"/>
    <property type="molecule type" value="Genomic_DNA"/>
</dbReference>
<proteinExistence type="predicted"/>
<sequence length="46" mass="5303">MKSKIKKTLMYSVTTVILLGAAFYASMEEYQKDNLSRFLQQVIASR</sequence>
<dbReference type="AlphaFoldDB" id="A0A162BLL4"/>
<gene>
    <name evidence="1" type="ORF">N478_23435</name>
</gene>
<name>A0A162BLL4_9GAMM</name>
<protein>
    <submittedName>
        <fullName evidence="1">Uncharacterized protein</fullName>
    </submittedName>
</protein>
<comment type="caution">
    <text evidence="1">The sequence shown here is derived from an EMBL/GenBank/DDBJ whole genome shotgun (WGS) entry which is preliminary data.</text>
</comment>
<organism evidence="1 2">
    <name type="scientific">Pseudoalteromonas luteoviolacea S4060-1</name>
    <dbReference type="NCBI Taxonomy" id="1365257"/>
    <lineage>
        <taxon>Bacteria</taxon>
        <taxon>Pseudomonadati</taxon>
        <taxon>Pseudomonadota</taxon>
        <taxon>Gammaproteobacteria</taxon>
        <taxon>Alteromonadales</taxon>
        <taxon>Pseudoalteromonadaceae</taxon>
        <taxon>Pseudoalteromonas</taxon>
    </lineage>
</organism>